<evidence type="ECO:0000313" key="2">
    <source>
        <dbReference type="Proteomes" id="UP000612362"/>
    </source>
</evidence>
<proteinExistence type="predicted"/>
<accession>A0A8J3I9P0</accession>
<protein>
    <submittedName>
        <fullName evidence="1">Uncharacterized protein</fullName>
    </submittedName>
</protein>
<organism evidence="1 2">
    <name type="scientific">Ktedonospora formicarum</name>
    <dbReference type="NCBI Taxonomy" id="2778364"/>
    <lineage>
        <taxon>Bacteria</taxon>
        <taxon>Bacillati</taxon>
        <taxon>Chloroflexota</taxon>
        <taxon>Ktedonobacteria</taxon>
        <taxon>Ktedonobacterales</taxon>
        <taxon>Ktedonobacteraceae</taxon>
        <taxon>Ktedonospora</taxon>
    </lineage>
</organism>
<dbReference type="EMBL" id="BNJF01000003">
    <property type="protein sequence ID" value="GHO48049.1"/>
    <property type="molecule type" value="Genomic_DNA"/>
</dbReference>
<evidence type="ECO:0000313" key="1">
    <source>
        <dbReference type="EMBL" id="GHO48049.1"/>
    </source>
</evidence>
<comment type="caution">
    <text evidence="1">The sequence shown here is derived from an EMBL/GenBank/DDBJ whole genome shotgun (WGS) entry which is preliminary data.</text>
</comment>
<reference evidence="1" key="1">
    <citation type="submission" date="2020-10" db="EMBL/GenBank/DDBJ databases">
        <title>Taxonomic study of unclassified bacteria belonging to the class Ktedonobacteria.</title>
        <authorList>
            <person name="Yabe S."/>
            <person name="Wang C.M."/>
            <person name="Zheng Y."/>
            <person name="Sakai Y."/>
            <person name="Cavaletti L."/>
            <person name="Monciardini P."/>
            <person name="Donadio S."/>
        </authorList>
    </citation>
    <scope>NUCLEOTIDE SEQUENCE</scope>
    <source>
        <strain evidence="1">SOSP1-1</strain>
    </source>
</reference>
<name>A0A8J3I9P0_9CHLR</name>
<dbReference type="Proteomes" id="UP000612362">
    <property type="component" value="Unassembled WGS sequence"/>
</dbReference>
<keyword evidence="2" id="KW-1185">Reference proteome</keyword>
<dbReference type="RefSeq" id="WP_220197263.1">
    <property type="nucleotide sequence ID" value="NZ_BNJF01000003.1"/>
</dbReference>
<dbReference type="AlphaFoldDB" id="A0A8J3I9P0"/>
<gene>
    <name evidence="1" type="ORF">KSX_62120</name>
</gene>
<sequence length="68" mass="7721">MLLAFTVPFCEWLSGSWLPDQDQEGEETVQLLRAASLLFGRPEHGKVKALKLTLLSLLFLSWENYLAV</sequence>